<name>K3WI97_GLOUD</name>
<keyword evidence="6 8" id="KW-0472">Membrane</keyword>
<feature type="transmembrane region" description="Helical" evidence="8">
    <location>
        <begin position="188"/>
        <end position="210"/>
    </location>
</feature>
<evidence type="ECO:0000256" key="4">
    <source>
        <dbReference type="ARBA" id="ARBA00022692"/>
    </source>
</evidence>
<feature type="transmembrane region" description="Helical" evidence="8">
    <location>
        <begin position="122"/>
        <end position="141"/>
    </location>
</feature>
<evidence type="ECO:0000256" key="8">
    <source>
        <dbReference type="SAM" id="Phobius"/>
    </source>
</evidence>
<evidence type="ECO:0000256" key="1">
    <source>
        <dbReference type="ARBA" id="ARBA00004141"/>
    </source>
</evidence>
<dbReference type="EMBL" id="GL376631">
    <property type="status" value="NOT_ANNOTATED_CDS"/>
    <property type="molecule type" value="Genomic_DNA"/>
</dbReference>
<evidence type="ECO:0000256" key="6">
    <source>
        <dbReference type="ARBA" id="ARBA00023136"/>
    </source>
</evidence>
<dbReference type="SUPFAM" id="SSF103473">
    <property type="entry name" value="MFS general substrate transporter"/>
    <property type="match status" value="1"/>
</dbReference>
<protein>
    <recommendedName>
        <fullName evidence="11">Transmembrane protein</fullName>
    </recommendedName>
</protein>
<evidence type="ECO:0000256" key="7">
    <source>
        <dbReference type="SAM" id="MobiDB-lite"/>
    </source>
</evidence>
<feature type="transmembrane region" description="Helical" evidence="8">
    <location>
        <begin position="375"/>
        <end position="402"/>
    </location>
</feature>
<dbReference type="PANTHER" id="PTHR31585:SF5">
    <property type="entry name" value="RNA-BINDING S4 DOMAIN-CONTAINING PROTEIN"/>
    <property type="match status" value="1"/>
</dbReference>
<keyword evidence="4 8" id="KW-0812">Transmembrane</keyword>
<reference evidence="10" key="2">
    <citation type="submission" date="2010-04" db="EMBL/GenBank/DDBJ databases">
        <authorList>
            <person name="Buell R."/>
            <person name="Hamilton J."/>
            <person name="Hostetler J."/>
        </authorList>
    </citation>
    <scope>NUCLEOTIDE SEQUENCE [LARGE SCALE GENOMIC DNA]</scope>
    <source>
        <strain evidence="10">DAOM:BR144</strain>
    </source>
</reference>
<evidence type="ECO:0000256" key="5">
    <source>
        <dbReference type="ARBA" id="ARBA00022989"/>
    </source>
</evidence>
<organism evidence="9 10">
    <name type="scientific">Globisporangium ultimum (strain ATCC 200006 / CBS 805.95 / DAOM BR144)</name>
    <name type="common">Pythium ultimum</name>
    <dbReference type="NCBI Taxonomy" id="431595"/>
    <lineage>
        <taxon>Eukaryota</taxon>
        <taxon>Sar</taxon>
        <taxon>Stramenopiles</taxon>
        <taxon>Oomycota</taxon>
        <taxon>Peronosporomycetes</taxon>
        <taxon>Pythiales</taxon>
        <taxon>Pythiaceae</taxon>
        <taxon>Globisporangium</taxon>
    </lineage>
</organism>
<dbReference type="Proteomes" id="UP000019132">
    <property type="component" value="Unassembled WGS sequence"/>
</dbReference>
<feature type="transmembrane region" description="Helical" evidence="8">
    <location>
        <begin position="487"/>
        <end position="508"/>
    </location>
</feature>
<proteinExistence type="inferred from homology"/>
<evidence type="ECO:0000313" key="10">
    <source>
        <dbReference type="Proteomes" id="UP000019132"/>
    </source>
</evidence>
<comment type="subcellular location">
    <subcellularLocation>
        <location evidence="1">Membrane</location>
        <topology evidence="1">Multi-pass membrane protein</topology>
    </subcellularLocation>
</comment>
<dbReference type="AlphaFoldDB" id="K3WI97"/>
<feature type="transmembrane region" description="Helical" evidence="8">
    <location>
        <begin position="153"/>
        <end position="176"/>
    </location>
</feature>
<evidence type="ECO:0000256" key="3">
    <source>
        <dbReference type="ARBA" id="ARBA00022448"/>
    </source>
</evidence>
<feature type="transmembrane region" description="Helical" evidence="8">
    <location>
        <begin position="84"/>
        <end position="102"/>
    </location>
</feature>
<dbReference type="InterPro" id="IPR036259">
    <property type="entry name" value="MFS_trans_sf"/>
</dbReference>
<dbReference type="Pfam" id="PF03092">
    <property type="entry name" value="BT1"/>
    <property type="match status" value="1"/>
</dbReference>
<evidence type="ECO:0000256" key="2">
    <source>
        <dbReference type="ARBA" id="ARBA00007015"/>
    </source>
</evidence>
<feature type="transmembrane region" description="Helical" evidence="8">
    <location>
        <begin position="528"/>
        <end position="551"/>
    </location>
</feature>
<dbReference type="EnsemblProtists" id="PYU1_T004689">
    <property type="protein sequence ID" value="PYU1_T004689"/>
    <property type="gene ID" value="PYU1_G004678"/>
</dbReference>
<dbReference type="eggNOG" id="ENOG502RVIG">
    <property type="taxonomic scope" value="Eukaryota"/>
</dbReference>
<evidence type="ECO:0000313" key="9">
    <source>
        <dbReference type="EnsemblProtists" id="PYU1_T004689"/>
    </source>
</evidence>
<feature type="transmembrane region" description="Helical" evidence="8">
    <location>
        <begin position="266"/>
        <end position="286"/>
    </location>
</feature>
<keyword evidence="10" id="KW-1185">Reference proteome</keyword>
<dbReference type="GO" id="GO:0016020">
    <property type="term" value="C:membrane"/>
    <property type="evidence" value="ECO:0007669"/>
    <property type="project" value="UniProtKB-SubCell"/>
</dbReference>
<feature type="region of interest" description="Disordered" evidence="7">
    <location>
        <begin position="1"/>
        <end position="45"/>
    </location>
</feature>
<sequence>MLATAGISMPPPPMSRKHGGMAVDFNQFESPSGGNAHERGSDKRHRMVDLSETQRYVAGNQFYNHEMYGSLRPGGQVRLFTKQYLGLVAATFSSVISYSALQGCLRPLLSNELNLTKQENTAVVRLVEVPMLLSFLIGLVADCYPIKGTRRKSYMILGLLVNAIGVLGLAGLSAHFESLETLDRNRGLVILSIIMITIASFGCLITYLCVHTRAIELSQQEPLRHRGAILASYLIVRRIAGYCAYAYTTLVLGTNTAEPNMRVSTAMLLLVVICVLPLPLIMRYWYEETYSLATTVGIRGRIFWKVMQQKAVWRTLAFICFFTLFLTIKFSDSNYQVKVWSGFKSENAIGVRTVQETVIFAVIIIWRYFFMNRPWRLFFAGAPLFMIAPLLLLSIFACMDIVRSMYFYRSMTYVAYISDGVQTFINLVPLTEIIQEGSEGVTVGLVLTLQRVIGIFVNTNSNGLFKGTNFFDAKEVKLDTSSARWDVLLSLLLAYALNALSTVGLVFLPNQKLDAQQLRMYGGFTKGATVAIIVFVLAFVLYSLSIIVMLFTPSWSCYMIAGGSGCT</sequence>
<feature type="transmembrane region" description="Helical" evidence="8">
    <location>
        <begin position="311"/>
        <end position="328"/>
    </location>
</feature>
<accession>K3WI97</accession>
<keyword evidence="5 8" id="KW-1133">Transmembrane helix</keyword>
<dbReference type="HOGENOM" id="CLU_018801_7_1_1"/>
<comment type="similarity">
    <text evidence="2">Belongs to the major facilitator superfamily. Folate-biopterin transporter (TC 2.A.71) family.</text>
</comment>
<dbReference type="PANTHER" id="PTHR31585">
    <property type="entry name" value="FOLATE-BIOPTERIN TRANSPORTER 1, CHLOROPLASTIC"/>
    <property type="match status" value="1"/>
</dbReference>
<feature type="transmembrane region" description="Helical" evidence="8">
    <location>
        <begin position="349"/>
        <end position="369"/>
    </location>
</feature>
<reference evidence="10" key="1">
    <citation type="journal article" date="2010" name="Genome Biol.">
        <title>Genome sequence of the necrotrophic plant pathogen Pythium ultimum reveals original pathogenicity mechanisms and effector repertoire.</title>
        <authorList>
            <person name="Levesque C.A."/>
            <person name="Brouwer H."/>
            <person name="Cano L."/>
            <person name="Hamilton J.P."/>
            <person name="Holt C."/>
            <person name="Huitema E."/>
            <person name="Raffaele S."/>
            <person name="Robideau G.P."/>
            <person name="Thines M."/>
            <person name="Win J."/>
            <person name="Zerillo M.M."/>
            <person name="Beakes G.W."/>
            <person name="Boore J.L."/>
            <person name="Busam D."/>
            <person name="Dumas B."/>
            <person name="Ferriera S."/>
            <person name="Fuerstenberg S.I."/>
            <person name="Gachon C.M."/>
            <person name="Gaulin E."/>
            <person name="Govers F."/>
            <person name="Grenville-Briggs L."/>
            <person name="Horner N."/>
            <person name="Hostetler J."/>
            <person name="Jiang R.H."/>
            <person name="Johnson J."/>
            <person name="Krajaejun T."/>
            <person name="Lin H."/>
            <person name="Meijer H.J."/>
            <person name="Moore B."/>
            <person name="Morris P."/>
            <person name="Phuntmart V."/>
            <person name="Puiu D."/>
            <person name="Shetty J."/>
            <person name="Stajich J.E."/>
            <person name="Tripathy S."/>
            <person name="Wawra S."/>
            <person name="van West P."/>
            <person name="Whitty B.R."/>
            <person name="Coutinho P.M."/>
            <person name="Henrissat B."/>
            <person name="Martin F."/>
            <person name="Thomas P.D."/>
            <person name="Tyler B.M."/>
            <person name="De Vries R.P."/>
            <person name="Kamoun S."/>
            <person name="Yandell M."/>
            <person name="Tisserat N."/>
            <person name="Buell C.R."/>
        </authorList>
    </citation>
    <scope>NUCLEOTIDE SEQUENCE</scope>
    <source>
        <strain evidence="10">DAOM:BR144</strain>
    </source>
</reference>
<dbReference type="VEuPathDB" id="FungiDB:PYU1_G004678"/>
<reference evidence="9" key="3">
    <citation type="submission" date="2015-02" db="UniProtKB">
        <authorList>
            <consortium name="EnsemblProtists"/>
        </authorList>
    </citation>
    <scope>IDENTIFICATION</scope>
    <source>
        <strain evidence="9">DAOM BR144</strain>
    </source>
</reference>
<evidence type="ECO:0008006" key="11">
    <source>
        <dbReference type="Google" id="ProtNLM"/>
    </source>
</evidence>
<dbReference type="InParanoid" id="K3WI97"/>
<dbReference type="InterPro" id="IPR039309">
    <property type="entry name" value="BT1"/>
</dbReference>
<keyword evidence="3" id="KW-0813">Transport</keyword>